<sequence>MDKQTTLLQNDYMFSQLSSRIVWSIVYLLIMRSSQYAIKPNNFYEISSLSNNVVHNYIPIAVGNFLGRVVSRTYISVFRVRKHLRIQVFLWYGCEKRNALALTMSEDQESALIWKQPEDKKRALTWKRLAQSRIS</sequence>
<organism evidence="1 2">
    <name type="scientific">Dentiscutata erythropus</name>
    <dbReference type="NCBI Taxonomy" id="1348616"/>
    <lineage>
        <taxon>Eukaryota</taxon>
        <taxon>Fungi</taxon>
        <taxon>Fungi incertae sedis</taxon>
        <taxon>Mucoromycota</taxon>
        <taxon>Glomeromycotina</taxon>
        <taxon>Glomeromycetes</taxon>
        <taxon>Diversisporales</taxon>
        <taxon>Gigasporaceae</taxon>
        <taxon>Dentiscutata</taxon>
    </lineage>
</organism>
<gene>
    <name evidence="1" type="ORF">DERYTH_LOCUS2195</name>
</gene>
<evidence type="ECO:0000313" key="1">
    <source>
        <dbReference type="EMBL" id="CAG8486566.1"/>
    </source>
</evidence>
<dbReference type="AlphaFoldDB" id="A0A9N8ZDM5"/>
<dbReference type="Proteomes" id="UP000789405">
    <property type="component" value="Unassembled WGS sequence"/>
</dbReference>
<accession>A0A9N8ZDM5</accession>
<comment type="caution">
    <text evidence="1">The sequence shown here is derived from an EMBL/GenBank/DDBJ whole genome shotgun (WGS) entry which is preliminary data.</text>
</comment>
<name>A0A9N8ZDM5_9GLOM</name>
<dbReference type="EMBL" id="CAJVPY010000673">
    <property type="protein sequence ID" value="CAG8486566.1"/>
    <property type="molecule type" value="Genomic_DNA"/>
</dbReference>
<keyword evidence="2" id="KW-1185">Reference proteome</keyword>
<protein>
    <submittedName>
        <fullName evidence="1">8749_t:CDS:1</fullName>
    </submittedName>
</protein>
<evidence type="ECO:0000313" key="2">
    <source>
        <dbReference type="Proteomes" id="UP000789405"/>
    </source>
</evidence>
<reference evidence="1" key="1">
    <citation type="submission" date="2021-06" db="EMBL/GenBank/DDBJ databases">
        <authorList>
            <person name="Kallberg Y."/>
            <person name="Tangrot J."/>
            <person name="Rosling A."/>
        </authorList>
    </citation>
    <scope>NUCLEOTIDE SEQUENCE</scope>
    <source>
        <strain evidence="1">MA453B</strain>
    </source>
</reference>
<proteinExistence type="predicted"/>